<name>M1ZTL0_CLOBO</name>
<reference evidence="2 3" key="1">
    <citation type="submission" date="2012-10" db="EMBL/GenBank/DDBJ databases">
        <authorList>
            <person name="Strain E.A."/>
            <person name="Brown E."/>
            <person name="Allard M.W."/>
            <person name="Gonzalez-Escalona N."/>
            <person name="Timme R."/>
        </authorList>
    </citation>
    <scope>NUCLEOTIDE SEQUENCE [LARGE SCALE GENOMIC DNA]</scope>
    <source>
        <strain evidence="2 3">CFSAN001627</strain>
    </source>
</reference>
<keyword evidence="1" id="KW-0812">Transmembrane</keyword>
<keyword evidence="1" id="KW-0472">Membrane</keyword>
<organism evidence="2 3">
    <name type="scientific">Clostridium botulinum CFSAN001627</name>
    <dbReference type="NCBI Taxonomy" id="1232189"/>
    <lineage>
        <taxon>Bacteria</taxon>
        <taxon>Bacillati</taxon>
        <taxon>Bacillota</taxon>
        <taxon>Clostridia</taxon>
        <taxon>Eubacteriales</taxon>
        <taxon>Clostridiaceae</taxon>
        <taxon>Clostridium</taxon>
    </lineage>
</organism>
<evidence type="ECO:0000256" key="1">
    <source>
        <dbReference type="SAM" id="Phobius"/>
    </source>
</evidence>
<dbReference type="AlphaFoldDB" id="M1ZTL0"/>
<dbReference type="Proteomes" id="UP000011944">
    <property type="component" value="Unassembled WGS sequence"/>
</dbReference>
<evidence type="ECO:0000313" key="3">
    <source>
        <dbReference type="Proteomes" id="UP000011944"/>
    </source>
</evidence>
<feature type="transmembrane region" description="Helical" evidence="1">
    <location>
        <begin position="20"/>
        <end position="39"/>
    </location>
</feature>
<dbReference type="EMBL" id="AMXI01000276">
    <property type="protein sequence ID" value="EKN42701.1"/>
    <property type="molecule type" value="Genomic_DNA"/>
</dbReference>
<accession>M1ZTL0</accession>
<sequence>MDFKVVLRLHHEIHDSDCRGFFIFYFNILNIGIKLIIIYTDFKIVIKLKIEVIYYTIMNKKDYKEVGVK</sequence>
<evidence type="ECO:0000313" key="2">
    <source>
        <dbReference type="EMBL" id="EKN42701.1"/>
    </source>
</evidence>
<gene>
    <name evidence="2" type="ORF">CFSAN001627_05057</name>
</gene>
<protein>
    <submittedName>
        <fullName evidence="2">Uncharacterized protein</fullName>
    </submittedName>
</protein>
<proteinExistence type="predicted"/>
<reference evidence="2 3" key="2">
    <citation type="submission" date="2013-03" db="EMBL/GenBank/DDBJ databases">
        <title>Diversity in Clostridium botulinum.</title>
        <authorList>
            <person name="Timme R.E."/>
            <person name="Allard M."/>
            <person name="Luo Y."/>
            <person name="Strain E."/>
            <person name="Gonzalez-Escalona N."/>
            <person name="Brown E."/>
        </authorList>
    </citation>
    <scope>NUCLEOTIDE SEQUENCE [LARGE SCALE GENOMIC DNA]</scope>
    <source>
        <strain evidence="2 3">CFSAN001627</strain>
    </source>
</reference>
<keyword evidence="1" id="KW-1133">Transmembrane helix</keyword>
<comment type="caution">
    <text evidence="2">The sequence shown here is derived from an EMBL/GenBank/DDBJ whole genome shotgun (WGS) entry which is preliminary data.</text>
</comment>